<feature type="transmembrane region" description="Helical" evidence="1">
    <location>
        <begin position="89"/>
        <end position="107"/>
    </location>
</feature>
<dbReference type="EMBL" id="BBSC01000012">
    <property type="protein sequence ID" value="GAM78131.1"/>
    <property type="molecule type" value="Genomic_DNA"/>
</dbReference>
<name>A0A0B8QHU9_9VIBR</name>
<accession>A0A0B8QHU9</accession>
<comment type="caution">
    <text evidence="2">The sequence shown here is derived from an EMBL/GenBank/DDBJ whole genome shotgun (WGS) entry which is preliminary data.</text>
</comment>
<gene>
    <name evidence="2" type="ORF">JCM19241_4836</name>
</gene>
<reference evidence="2 3" key="2">
    <citation type="submission" date="2015-01" db="EMBL/GenBank/DDBJ databases">
        <authorList>
            <consortium name="NBRP consortium"/>
            <person name="Sawabe T."/>
            <person name="Meirelles P."/>
            <person name="Feng G."/>
            <person name="Sayaka M."/>
            <person name="Hattori M."/>
            <person name="Ohkuma M."/>
        </authorList>
    </citation>
    <scope>NUCLEOTIDE SEQUENCE [LARGE SCALE GENOMIC DNA]</scope>
    <source>
        <strain evidence="3">JCM 19241</strain>
    </source>
</reference>
<sequence length="195" mass="21075">MSEPIRFLYVNTINDKVAGVIALKGVSQSEPIQAYAEASNDLSYLDKAQEISDLFSQYRVKVMELLLCALSVIAIVLIKRYGVSHALKILLPSLIACLVALACAQVVNSNLNLFNLLALILIIGIGIDYTLFFAEKAHSPSTLLAITLSAVTTLLSFGLLSLSQTHAIHSFGITVLSGIFVAWLLSPLAINRDKT</sequence>
<dbReference type="STRING" id="1481914.JCM19241_4836"/>
<reference evidence="2 3" key="1">
    <citation type="submission" date="2015-01" db="EMBL/GenBank/DDBJ databases">
        <title>Vibrio sp. C94 JCM 19241 whole genome shotgun sequence.</title>
        <authorList>
            <person name="Sawabe T."/>
            <person name="Meirelles P."/>
            <person name="Feng G."/>
            <person name="Sayaka M."/>
            <person name="Hattori M."/>
            <person name="Ohkuma M."/>
        </authorList>
    </citation>
    <scope>NUCLEOTIDE SEQUENCE [LARGE SCALE GENOMIC DNA]</scope>
    <source>
        <strain evidence="3">JCM 19241</strain>
    </source>
</reference>
<dbReference type="SUPFAM" id="SSF82866">
    <property type="entry name" value="Multidrug efflux transporter AcrB transmembrane domain"/>
    <property type="match status" value="1"/>
</dbReference>
<evidence type="ECO:0000256" key="1">
    <source>
        <dbReference type="SAM" id="Phobius"/>
    </source>
</evidence>
<proteinExistence type="predicted"/>
<feature type="transmembrane region" description="Helical" evidence="1">
    <location>
        <begin position="168"/>
        <end position="190"/>
    </location>
</feature>
<dbReference type="Proteomes" id="UP000031666">
    <property type="component" value="Unassembled WGS sequence"/>
</dbReference>
<keyword evidence="1" id="KW-0812">Transmembrane</keyword>
<evidence type="ECO:0000313" key="3">
    <source>
        <dbReference type="Proteomes" id="UP000031666"/>
    </source>
</evidence>
<feature type="transmembrane region" description="Helical" evidence="1">
    <location>
        <begin position="143"/>
        <end position="162"/>
    </location>
</feature>
<keyword evidence="1" id="KW-0472">Membrane</keyword>
<organism evidence="2 3">
    <name type="scientific">Vibrio ishigakensis</name>
    <dbReference type="NCBI Taxonomy" id="1481914"/>
    <lineage>
        <taxon>Bacteria</taxon>
        <taxon>Pseudomonadati</taxon>
        <taxon>Pseudomonadota</taxon>
        <taxon>Gammaproteobacteria</taxon>
        <taxon>Vibrionales</taxon>
        <taxon>Vibrionaceae</taxon>
        <taxon>Vibrio</taxon>
    </lineage>
</organism>
<feature type="transmembrane region" description="Helical" evidence="1">
    <location>
        <begin position="113"/>
        <end position="131"/>
    </location>
</feature>
<feature type="transmembrane region" description="Helical" evidence="1">
    <location>
        <begin position="58"/>
        <end position="77"/>
    </location>
</feature>
<dbReference type="AlphaFoldDB" id="A0A0B8QHU9"/>
<evidence type="ECO:0000313" key="2">
    <source>
        <dbReference type="EMBL" id="GAM78131.1"/>
    </source>
</evidence>
<keyword evidence="1" id="KW-1133">Transmembrane helix</keyword>
<protein>
    <submittedName>
        <fullName evidence="2">Membrane protein</fullName>
    </submittedName>
</protein>
<dbReference type="Gene3D" id="1.20.1640.10">
    <property type="entry name" value="Multidrug efflux transporter AcrB transmembrane domain"/>
    <property type="match status" value="1"/>
</dbReference>